<evidence type="ECO:0000313" key="2">
    <source>
        <dbReference type="EMBL" id="ETW43786.1"/>
    </source>
</evidence>
<reference evidence="2 3" key="2">
    <citation type="submission" date="2013-02" db="EMBL/GenBank/DDBJ databases">
        <title>The Genome Sequence of Plasmodium falciparum NF135/5.C10.</title>
        <authorList>
            <consortium name="The Broad Institute Genome Sequencing Platform"/>
            <consortium name="The Broad Institute Genome Sequencing Center for Infectious Disease"/>
            <person name="Neafsey D."/>
            <person name="Cheeseman I."/>
            <person name="Volkman S."/>
            <person name="Adams J."/>
            <person name="Walker B."/>
            <person name="Young S.K."/>
            <person name="Zeng Q."/>
            <person name="Gargeya S."/>
            <person name="Fitzgerald M."/>
            <person name="Haas B."/>
            <person name="Abouelleil A."/>
            <person name="Alvarado L."/>
            <person name="Arachchi H.M."/>
            <person name="Berlin A.M."/>
            <person name="Chapman S.B."/>
            <person name="Dewar J."/>
            <person name="Goldberg J."/>
            <person name="Griggs A."/>
            <person name="Gujja S."/>
            <person name="Hansen M."/>
            <person name="Howarth C."/>
            <person name="Imamovic A."/>
            <person name="Larimer J."/>
            <person name="McCowan C."/>
            <person name="Murphy C."/>
            <person name="Neiman D."/>
            <person name="Pearson M."/>
            <person name="Priest M."/>
            <person name="Roberts A."/>
            <person name="Saif S."/>
            <person name="Shea T."/>
            <person name="Sisk P."/>
            <person name="Sykes S."/>
            <person name="Wortman J."/>
            <person name="Nusbaum C."/>
            <person name="Birren B."/>
        </authorList>
    </citation>
    <scope>NUCLEOTIDE SEQUENCE [LARGE SCALE GENOMIC DNA]</scope>
    <source>
        <strain evidence="2 3">NF135/5.C10</strain>
    </source>
</reference>
<dbReference type="AlphaFoldDB" id="W4IJE9"/>
<feature type="non-terminal residue" evidence="2">
    <location>
        <position position="49"/>
    </location>
</feature>
<organism evidence="2 3">
    <name type="scientific">Plasmodium falciparum NF135/5.C10</name>
    <dbReference type="NCBI Taxonomy" id="1036726"/>
    <lineage>
        <taxon>Eukaryota</taxon>
        <taxon>Sar</taxon>
        <taxon>Alveolata</taxon>
        <taxon>Apicomplexa</taxon>
        <taxon>Aconoidasida</taxon>
        <taxon>Haemosporida</taxon>
        <taxon>Plasmodiidae</taxon>
        <taxon>Plasmodium</taxon>
        <taxon>Plasmodium (Laverania)</taxon>
    </lineage>
</organism>
<dbReference type="Pfam" id="PF03501">
    <property type="entry name" value="S10_plectin"/>
    <property type="match status" value="1"/>
</dbReference>
<evidence type="ECO:0000259" key="1">
    <source>
        <dbReference type="Pfam" id="PF03501"/>
    </source>
</evidence>
<name>W4IJE9_PLAFA</name>
<dbReference type="InterPro" id="IPR036388">
    <property type="entry name" value="WH-like_DNA-bd_sf"/>
</dbReference>
<dbReference type="EMBL" id="KI926039">
    <property type="protein sequence ID" value="ETW43786.1"/>
    <property type="molecule type" value="Genomic_DNA"/>
</dbReference>
<gene>
    <name evidence="2" type="ORF">PFNF135_01910</name>
</gene>
<dbReference type="Gene3D" id="1.10.10.10">
    <property type="entry name" value="Winged helix-like DNA-binding domain superfamily/Winged helix DNA-binding domain"/>
    <property type="match status" value="1"/>
</dbReference>
<evidence type="ECO:0000313" key="3">
    <source>
        <dbReference type="Proteomes" id="UP000019114"/>
    </source>
</evidence>
<feature type="domain" description="Plectin/eS10 N-terminal" evidence="1">
    <location>
        <begin position="14"/>
        <end position="49"/>
    </location>
</feature>
<dbReference type="InterPro" id="IPR005326">
    <property type="entry name" value="Plectin_eS10_N"/>
</dbReference>
<protein>
    <recommendedName>
        <fullName evidence="1">Plectin/eS10 N-terminal domain-containing protein</fullName>
    </recommendedName>
</protein>
<reference evidence="2 3" key="1">
    <citation type="submission" date="2013-02" db="EMBL/GenBank/DDBJ databases">
        <title>The Genome Annotation of Plasmodium falciparum NF135/5.C10.</title>
        <authorList>
            <consortium name="The Broad Institute Genome Sequencing Platform"/>
            <consortium name="The Broad Institute Genome Sequencing Center for Infectious Disease"/>
            <person name="Neafsey D."/>
            <person name="Hoffman S."/>
            <person name="Volkman S."/>
            <person name="Rosenthal P."/>
            <person name="Walker B."/>
            <person name="Young S.K."/>
            <person name="Zeng Q."/>
            <person name="Gargeya S."/>
            <person name="Fitzgerald M."/>
            <person name="Haas B."/>
            <person name="Abouelleil A."/>
            <person name="Allen A.W."/>
            <person name="Alvarado L."/>
            <person name="Arachchi H.M."/>
            <person name="Berlin A.M."/>
            <person name="Chapman S.B."/>
            <person name="Gainer-Dewar J."/>
            <person name="Goldberg J."/>
            <person name="Griggs A."/>
            <person name="Gujja S."/>
            <person name="Hansen M."/>
            <person name="Howarth C."/>
            <person name="Imamovic A."/>
            <person name="Ireland A."/>
            <person name="Larimer J."/>
            <person name="McCowan C."/>
            <person name="Murphy C."/>
            <person name="Pearson M."/>
            <person name="Poon T.W."/>
            <person name="Priest M."/>
            <person name="Roberts A."/>
            <person name="Saif S."/>
            <person name="Shea T."/>
            <person name="Sisk P."/>
            <person name="Sykes S."/>
            <person name="Wortman J."/>
            <person name="Nusbaum C."/>
            <person name="Birren B."/>
        </authorList>
    </citation>
    <scope>NUCLEOTIDE SEQUENCE [LARGE SCALE GENOMIC DNA]</scope>
    <source>
        <strain evidence="2 3">NF135/5.C10</strain>
    </source>
</reference>
<proteinExistence type="predicted"/>
<accession>W4IJE9</accession>
<sequence>MDKQTLPHHKYSYIPKQNKKLIYEYLFKEGVIVVEKDAKIPRHPHLNVP</sequence>
<dbReference type="Proteomes" id="UP000019114">
    <property type="component" value="Unassembled WGS sequence"/>
</dbReference>